<proteinExistence type="inferred from homology"/>
<dbReference type="EMBL" id="CP003620">
    <property type="protein sequence ID" value="AFZ13414.1"/>
    <property type="molecule type" value="Genomic_DNA"/>
</dbReference>
<gene>
    <name evidence="6" type="ORF">Cri9333_2549</name>
</gene>
<evidence type="ECO:0000313" key="7">
    <source>
        <dbReference type="Proteomes" id="UP000010472"/>
    </source>
</evidence>
<dbReference type="Pfam" id="PF03816">
    <property type="entry name" value="LytR_cpsA_psr"/>
    <property type="match status" value="1"/>
</dbReference>
<evidence type="ECO:0000259" key="5">
    <source>
        <dbReference type="Pfam" id="PF13399"/>
    </source>
</evidence>
<dbReference type="InterPro" id="IPR050922">
    <property type="entry name" value="LytR/CpsA/Psr_CW_biosynth"/>
</dbReference>
<dbReference type="PATRIC" id="fig|1173022.3.peg.2756"/>
<feature type="compositionally biased region" description="Basic and acidic residues" evidence="2">
    <location>
        <begin position="27"/>
        <end position="40"/>
    </location>
</feature>
<dbReference type="PANTHER" id="PTHR33392:SF6">
    <property type="entry name" value="POLYISOPRENYL-TEICHOIC ACID--PEPTIDOGLYCAN TEICHOIC ACID TRANSFERASE TAGU"/>
    <property type="match status" value="1"/>
</dbReference>
<keyword evidence="3" id="KW-0472">Membrane</keyword>
<dbReference type="Pfam" id="PF13399">
    <property type="entry name" value="LytR_C"/>
    <property type="match status" value="1"/>
</dbReference>
<sequence>MEQSVKNSTEDVKIKSSKGSANHHRKTVNDAADKFQEKKAPNSQASPSRFVKILSHHLLDVKFNFFPVRSLLWSGAFAITAVASATLGTTVALMVPLSPLIAVSHEGQQNKSIWSESFHYGLSRPVNILVMGIDRVIDVPDDPRQIFRGRSDTMLLLRLDPSDRSVKMLSIPRDTRVDFPGMSIPKINQANADGGATLAARVVHHTLNNVPIDRYVRVTTGAFRELVDLVGGVDVFVPERMSYHDNTQNLHIDLAPGWQTLNGEKAEQFARFRNHNNGDIGRVQRQQALLKSLRAKLQTPAMVPRLPKLIRVLSKYIDTNLSLEETLALGTFGLTLQQDNFKMVLLPGRFSTPNEFSASYWIMDSIGKDRIMRDYFGQESTPTLLAANPSANELRIAIQNTTGQPRMNQKVIKFLRSKGFYNVYLVNDWSESQQQTQIIAQQGDVKAAIALKNILGLGKIEADSTGDLKSDITIRVGQDWHL</sequence>
<evidence type="ECO:0000256" key="1">
    <source>
        <dbReference type="ARBA" id="ARBA00006068"/>
    </source>
</evidence>
<organism evidence="6 7">
    <name type="scientific">Crinalium epipsammum PCC 9333</name>
    <dbReference type="NCBI Taxonomy" id="1173022"/>
    <lineage>
        <taxon>Bacteria</taxon>
        <taxon>Bacillati</taxon>
        <taxon>Cyanobacteriota</taxon>
        <taxon>Cyanophyceae</taxon>
        <taxon>Gomontiellales</taxon>
        <taxon>Gomontiellaceae</taxon>
        <taxon>Crinalium</taxon>
    </lineage>
</organism>
<dbReference type="Proteomes" id="UP000010472">
    <property type="component" value="Chromosome"/>
</dbReference>
<dbReference type="KEGG" id="cep:Cri9333_2549"/>
<evidence type="ECO:0000256" key="3">
    <source>
        <dbReference type="SAM" id="Phobius"/>
    </source>
</evidence>
<name>K9W0U2_9CYAN</name>
<dbReference type="InterPro" id="IPR004474">
    <property type="entry name" value="LytR_CpsA_psr"/>
</dbReference>
<evidence type="ECO:0000259" key="4">
    <source>
        <dbReference type="Pfam" id="PF03816"/>
    </source>
</evidence>
<keyword evidence="7" id="KW-1185">Reference proteome</keyword>
<keyword evidence="3" id="KW-0812">Transmembrane</keyword>
<dbReference type="NCBIfam" id="TIGR00350">
    <property type="entry name" value="lytR_cpsA_psr"/>
    <property type="match status" value="1"/>
</dbReference>
<dbReference type="InterPro" id="IPR027381">
    <property type="entry name" value="LytR/CpsA/Psr_C"/>
</dbReference>
<dbReference type="STRING" id="1173022.Cri9333_2549"/>
<dbReference type="AlphaFoldDB" id="K9W0U2"/>
<dbReference type="PANTHER" id="PTHR33392">
    <property type="entry name" value="POLYISOPRENYL-TEICHOIC ACID--PEPTIDOGLYCAN TEICHOIC ACID TRANSFERASE TAGU"/>
    <property type="match status" value="1"/>
</dbReference>
<accession>K9W0U2</accession>
<dbReference type="Gene3D" id="3.40.630.190">
    <property type="entry name" value="LCP protein"/>
    <property type="match status" value="1"/>
</dbReference>
<dbReference type="HOGENOM" id="CLU_016455_5_1_3"/>
<dbReference type="RefSeq" id="WP_015203528.1">
    <property type="nucleotide sequence ID" value="NC_019753.1"/>
</dbReference>
<keyword evidence="3" id="KW-1133">Transmembrane helix</keyword>
<dbReference type="eggNOG" id="COG1316">
    <property type="taxonomic scope" value="Bacteria"/>
</dbReference>
<reference evidence="6 7" key="1">
    <citation type="submission" date="2012-06" db="EMBL/GenBank/DDBJ databases">
        <title>Finished chromosome of genome of Crinalium epipsammum PCC 9333.</title>
        <authorList>
            <consortium name="US DOE Joint Genome Institute"/>
            <person name="Gugger M."/>
            <person name="Coursin T."/>
            <person name="Rippka R."/>
            <person name="Tandeau De Marsac N."/>
            <person name="Huntemann M."/>
            <person name="Wei C.-L."/>
            <person name="Han J."/>
            <person name="Detter J.C."/>
            <person name="Han C."/>
            <person name="Tapia R."/>
            <person name="Davenport K."/>
            <person name="Daligault H."/>
            <person name="Erkkila T."/>
            <person name="Gu W."/>
            <person name="Munk A.C.C."/>
            <person name="Teshima H."/>
            <person name="Xu Y."/>
            <person name="Chain P."/>
            <person name="Chen A."/>
            <person name="Krypides N."/>
            <person name="Mavromatis K."/>
            <person name="Markowitz V."/>
            <person name="Szeto E."/>
            <person name="Ivanova N."/>
            <person name="Mikhailova N."/>
            <person name="Ovchinnikova G."/>
            <person name="Pagani I."/>
            <person name="Pati A."/>
            <person name="Goodwin L."/>
            <person name="Peters L."/>
            <person name="Pitluck S."/>
            <person name="Woyke T."/>
            <person name="Kerfeld C."/>
        </authorList>
    </citation>
    <scope>NUCLEOTIDE SEQUENCE [LARGE SCALE GENOMIC DNA]</scope>
    <source>
        <strain evidence="6 7">PCC 9333</strain>
    </source>
</reference>
<evidence type="ECO:0000256" key="2">
    <source>
        <dbReference type="SAM" id="MobiDB-lite"/>
    </source>
</evidence>
<feature type="domain" description="Cell envelope-related transcriptional attenuator" evidence="4">
    <location>
        <begin position="150"/>
        <end position="298"/>
    </location>
</feature>
<feature type="region of interest" description="Disordered" evidence="2">
    <location>
        <begin position="1"/>
        <end position="43"/>
    </location>
</feature>
<feature type="transmembrane region" description="Helical" evidence="3">
    <location>
        <begin position="71"/>
        <end position="95"/>
    </location>
</feature>
<evidence type="ECO:0000313" key="6">
    <source>
        <dbReference type="EMBL" id="AFZ13414.1"/>
    </source>
</evidence>
<comment type="similarity">
    <text evidence="1">Belongs to the LytR/CpsA/Psr (LCP) family.</text>
</comment>
<feature type="domain" description="LytR/CpsA/Psr regulator C-terminal" evidence="5">
    <location>
        <begin position="394"/>
        <end position="480"/>
    </location>
</feature>
<protein>
    <submittedName>
        <fullName evidence="6">Transcriptional attenuator, LytR family</fullName>
    </submittedName>
</protein>